<dbReference type="PANTHER" id="PTHR35889:SF3">
    <property type="entry name" value="F-BOX DOMAIN-CONTAINING PROTEIN"/>
    <property type="match status" value="1"/>
</dbReference>
<evidence type="ECO:0000259" key="1">
    <source>
        <dbReference type="Pfam" id="PF07587"/>
    </source>
</evidence>
<proteinExistence type="predicted"/>
<gene>
    <name evidence="2" type="ORF">UFOPK1726_01033</name>
</gene>
<dbReference type="InterPro" id="IPR022655">
    <property type="entry name" value="DUF1553"/>
</dbReference>
<sequence>MLRDCILQASGKLNDTMGGPGIKPRLRADLLPASQRNKWPLLKKEGPEQWRRSVYIYQKRQLLMPMLELFDAPTTTDSCAARLESTVPTQALVLMNDEFVEEQAHYLARRASSSTLEETIQRLFRFSLGHEPTEARLQQSLDFVRVREAASSRDQALTDLAHVLFNSSEFIYIR</sequence>
<name>A0A6J6F2F2_9ZZZZ</name>
<feature type="domain" description="DUF1553" evidence="1">
    <location>
        <begin position="1"/>
        <end position="143"/>
    </location>
</feature>
<protein>
    <submittedName>
        <fullName evidence="2">Unannotated protein</fullName>
    </submittedName>
</protein>
<reference evidence="2" key="1">
    <citation type="submission" date="2020-05" db="EMBL/GenBank/DDBJ databases">
        <authorList>
            <person name="Chiriac C."/>
            <person name="Salcher M."/>
            <person name="Ghai R."/>
            <person name="Kavagutti S V."/>
        </authorList>
    </citation>
    <scope>NUCLEOTIDE SEQUENCE</scope>
</reference>
<dbReference type="PANTHER" id="PTHR35889">
    <property type="entry name" value="CYCLOINULO-OLIGOSACCHARIDE FRUCTANOTRANSFERASE-RELATED"/>
    <property type="match status" value="1"/>
</dbReference>
<dbReference type="EMBL" id="CAEZTT010000136">
    <property type="protein sequence ID" value="CAB4582646.1"/>
    <property type="molecule type" value="Genomic_DNA"/>
</dbReference>
<dbReference type="Pfam" id="PF07587">
    <property type="entry name" value="PSD1"/>
    <property type="match status" value="1"/>
</dbReference>
<accession>A0A6J6F2F2</accession>
<evidence type="ECO:0000313" key="2">
    <source>
        <dbReference type="EMBL" id="CAB4582646.1"/>
    </source>
</evidence>
<dbReference type="AlphaFoldDB" id="A0A6J6F2F2"/>
<organism evidence="2">
    <name type="scientific">freshwater metagenome</name>
    <dbReference type="NCBI Taxonomy" id="449393"/>
    <lineage>
        <taxon>unclassified sequences</taxon>
        <taxon>metagenomes</taxon>
        <taxon>ecological metagenomes</taxon>
    </lineage>
</organism>